<dbReference type="SUPFAM" id="SSF53448">
    <property type="entry name" value="Nucleotide-diphospho-sugar transferases"/>
    <property type="match status" value="1"/>
</dbReference>
<evidence type="ECO:0000256" key="1">
    <source>
        <dbReference type="ARBA" id="ARBA00004496"/>
    </source>
</evidence>
<dbReference type="InterPro" id="IPR001451">
    <property type="entry name" value="Hexapep"/>
</dbReference>
<feature type="binding site" evidence="18">
    <location>
        <position position="113"/>
    </location>
    <ligand>
        <name>Mg(2+)</name>
        <dbReference type="ChEBI" id="CHEBI:18420"/>
    </ligand>
</feature>
<keyword evidence="9 18" id="KW-0460">Magnesium</keyword>
<evidence type="ECO:0000256" key="13">
    <source>
        <dbReference type="ARBA" id="ARBA00023315"/>
    </source>
</evidence>
<dbReference type="Gene3D" id="2.160.10.10">
    <property type="entry name" value="Hexapeptide repeat proteins"/>
    <property type="match status" value="1"/>
</dbReference>
<dbReference type="GO" id="GO:0003977">
    <property type="term" value="F:UDP-N-acetylglucosamine diphosphorylase activity"/>
    <property type="evidence" value="ECO:0007669"/>
    <property type="project" value="UniProtKB-UniRule"/>
</dbReference>
<dbReference type="GO" id="GO:0000902">
    <property type="term" value="P:cell morphogenesis"/>
    <property type="evidence" value="ECO:0007669"/>
    <property type="project" value="UniProtKB-UniRule"/>
</dbReference>
<feature type="binding site" evidence="18">
    <location>
        <position position="30"/>
    </location>
    <ligand>
        <name>UDP-N-acetyl-alpha-D-glucosamine</name>
        <dbReference type="ChEBI" id="CHEBI:57705"/>
    </ligand>
</feature>
<keyword evidence="12 18" id="KW-0511">Multifunctional enzyme</keyword>
<dbReference type="PROSITE" id="PS00101">
    <property type="entry name" value="HEXAPEP_TRANSFERASES"/>
    <property type="match status" value="1"/>
</dbReference>
<dbReference type="GO" id="GO:0009245">
    <property type="term" value="P:lipid A biosynthetic process"/>
    <property type="evidence" value="ECO:0007669"/>
    <property type="project" value="UniProtKB-UniRule"/>
</dbReference>
<keyword evidence="7 18" id="KW-0479">Metal-binding</keyword>
<keyword evidence="6 18" id="KW-0548">Nucleotidyltransferase</keyword>
<comment type="pathway">
    <text evidence="18">Nucleotide-sugar biosynthesis; UDP-N-acetyl-alpha-D-glucosamine biosynthesis; UDP-N-acetyl-alpha-D-glucosamine from N-acetyl-alpha-D-glucosamine 1-phosphate: step 1/1.</text>
</comment>
<protein>
    <recommendedName>
        <fullName evidence="18">Bifunctional protein GlmU</fullName>
    </recommendedName>
    <domain>
        <recommendedName>
            <fullName evidence="18">UDP-N-acetylglucosamine pyrophosphorylase</fullName>
            <ecNumber evidence="18">2.7.7.23</ecNumber>
        </recommendedName>
        <alternativeName>
            <fullName evidence="18">N-acetylglucosamine-1-phosphate uridyltransferase</fullName>
        </alternativeName>
    </domain>
    <domain>
        <recommendedName>
            <fullName evidence="18">Glucosamine-1-phosphate N-acetyltransferase</fullName>
            <ecNumber evidence="18">2.3.1.157</ecNumber>
        </recommendedName>
    </domain>
</protein>
<dbReference type="GO" id="GO:0008360">
    <property type="term" value="P:regulation of cell shape"/>
    <property type="evidence" value="ECO:0007669"/>
    <property type="project" value="UniProtKB-KW"/>
</dbReference>
<dbReference type="InterPro" id="IPR050065">
    <property type="entry name" value="GlmU-like"/>
</dbReference>
<dbReference type="InterPro" id="IPR018357">
    <property type="entry name" value="Hexapep_transf_CS"/>
</dbReference>
<keyword evidence="5 18" id="KW-0808">Transferase</keyword>
<feature type="region of interest" description="Linker" evidence="18">
    <location>
        <begin position="241"/>
        <end position="261"/>
    </location>
</feature>
<dbReference type="Pfam" id="PF12804">
    <property type="entry name" value="NTP_transf_3"/>
    <property type="match status" value="1"/>
</dbReference>
<feature type="active site" description="Proton acceptor" evidence="18">
    <location>
        <position position="373"/>
    </location>
</feature>
<feature type="binding site" evidence="18">
    <location>
        <position position="415"/>
    </location>
    <ligand>
        <name>acetyl-CoA</name>
        <dbReference type="ChEBI" id="CHEBI:57288"/>
    </ligand>
</feature>
<dbReference type="InterPro" id="IPR038009">
    <property type="entry name" value="GlmU_C_LbH"/>
</dbReference>
<name>A0A7Z0ILQ2_9ACTN</name>
<dbReference type="CDD" id="cd02540">
    <property type="entry name" value="GT2_GlmU_N_bac"/>
    <property type="match status" value="1"/>
</dbReference>
<evidence type="ECO:0000256" key="10">
    <source>
        <dbReference type="ARBA" id="ARBA00022960"/>
    </source>
</evidence>
<dbReference type="UniPathway" id="UPA00973"/>
<keyword evidence="4 18" id="KW-0963">Cytoplasm</keyword>
<dbReference type="Gene3D" id="3.90.550.10">
    <property type="entry name" value="Spore Coat Polysaccharide Biosynthesis Protein SpsA, Chain A"/>
    <property type="match status" value="1"/>
</dbReference>
<evidence type="ECO:0000313" key="21">
    <source>
        <dbReference type="EMBL" id="NYI71767.1"/>
    </source>
</evidence>
<feature type="region of interest" description="Disordered" evidence="19">
    <location>
        <begin position="462"/>
        <end position="496"/>
    </location>
</feature>
<feature type="binding site" evidence="18">
    <location>
        <position position="238"/>
    </location>
    <ligand>
        <name>UDP-N-acetyl-alpha-D-glucosamine</name>
        <dbReference type="ChEBI" id="CHEBI:57705"/>
    </ligand>
</feature>
<feature type="binding site" evidence="18">
    <location>
        <position position="361"/>
    </location>
    <ligand>
        <name>UDP-N-acetyl-alpha-D-glucosamine</name>
        <dbReference type="ChEBI" id="CHEBI:57705"/>
    </ligand>
</feature>
<evidence type="ECO:0000313" key="22">
    <source>
        <dbReference type="Proteomes" id="UP000527616"/>
    </source>
</evidence>
<feature type="binding site" evidence="18">
    <location>
        <position position="238"/>
    </location>
    <ligand>
        <name>Mg(2+)</name>
        <dbReference type="ChEBI" id="CHEBI:18420"/>
    </ligand>
</feature>
<feature type="binding site" evidence="18">
    <location>
        <position position="83"/>
    </location>
    <ligand>
        <name>UDP-N-acetyl-alpha-D-glucosamine</name>
        <dbReference type="ChEBI" id="CHEBI:57705"/>
    </ligand>
</feature>
<comment type="similarity">
    <text evidence="2 18">In the C-terminal section; belongs to the transferase hexapeptide repeat family.</text>
</comment>
<proteinExistence type="inferred from homology"/>
<evidence type="ECO:0000256" key="17">
    <source>
        <dbReference type="ARBA" id="ARBA00049628"/>
    </source>
</evidence>
<feature type="region of interest" description="Pyrophosphorylase" evidence="18">
    <location>
        <begin position="1"/>
        <end position="240"/>
    </location>
</feature>
<comment type="subunit">
    <text evidence="18">Homotrimer.</text>
</comment>
<dbReference type="NCBIfam" id="NF010932">
    <property type="entry name" value="PRK14352.1"/>
    <property type="match status" value="1"/>
</dbReference>
<dbReference type="RefSeq" id="WP_179445548.1">
    <property type="nucleotide sequence ID" value="NZ_JACBZS010000001.1"/>
</dbReference>
<dbReference type="GO" id="GO:0000287">
    <property type="term" value="F:magnesium ion binding"/>
    <property type="evidence" value="ECO:0007669"/>
    <property type="project" value="UniProtKB-UniRule"/>
</dbReference>
<comment type="pathway">
    <text evidence="18">Bacterial outer membrane biogenesis; LPS lipid A biosynthesis.</text>
</comment>
<dbReference type="EMBL" id="JACBZS010000001">
    <property type="protein sequence ID" value="NYI71767.1"/>
    <property type="molecule type" value="Genomic_DNA"/>
</dbReference>
<accession>A0A7Z0ILQ2</accession>
<dbReference type="HAMAP" id="MF_01631">
    <property type="entry name" value="GlmU"/>
    <property type="match status" value="1"/>
</dbReference>
<feature type="binding site" evidence="18">
    <location>
        <position position="180"/>
    </location>
    <ligand>
        <name>UDP-N-acetyl-alpha-D-glucosamine</name>
        <dbReference type="ChEBI" id="CHEBI:57705"/>
    </ligand>
</feature>
<evidence type="ECO:0000256" key="3">
    <source>
        <dbReference type="ARBA" id="ARBA00007947"/>
    </source>
</evidence>
<dbReference type="InterPro" id="IPR005882">
    <property type="entry name" value="Bifunctional_GlmU"/>
</dbReference>
<comment type="catalytic activity">
    <reaction evidence="15 18">
        <text>alpha-D-glucosamine 1-phosphate + acetyl-CoA = N-acetyl-alpha-D-glucosamine 1-phosphate + CoA + H(+)</text>
        <dbReference type="Rhea" id="RHEA:13725"/>
        <dbReference type="ChEBI" id="CHEBI:15378"/>
        <dbReference type="ChEBI" id="CHEBI:57287"/>
        <dbReference type="ChEBI" id="CHEBI:57288"/>
        <dbReference type="ChEBI" id="CHEBI:57776"/>
        <dbReference type="ChEBI" id="CHEBI:58516"/>
        <dbReference type="EC" id="2.3.1.157"/>
    </reaction>
</comment>
<comment type="catalytic activity">
    <reaction evidence="16 18">
        <text>N-acetyl-alpha-D-glucosamine 1-phosphate + UTP + H(+) = UDP-N-acetyl-alpha-D-glucosamine + diphosphate</text>
        <dbReference type="Rhea" id="RHEA:13509"/>
        <dbReference type="ChEBI" id="CHEBI:15378"/>
        <dbReference type="ChEBI" id="CHEBI:33019"/>
        <dbReference type="ChEBI" id="CHEBI:46398"/>
        <dbReference type="ChEBI" id="CHEBI:57705"/>
        <dbReference type="ChEBI" id="CHEBI:57776"/>
        <dbReference type="EC" id="2.7.7.23"/>
    </reaction>
</comment>
<sequence length="496" mass="51147">MSDSVQTQSVAAVIILAAGGGTRMKSNRSKLLHEVGGRSMLDWAVRAAEGVRPERLMVVVGHLADQVTPHLQEIAPEAATATQAEQRGTGHAVECGLAALGEITGEVVVTYGDVPLLAADTLLAMVGEHRAAGNAITVLTARVPDPTGYGRILRDADDTVAGIVEHKDADETQRGIDEINSGIYVFDAAVLRAGLARLEGDNAQGELYLTDVLGIARGDGDRVGAYRTDDLWQTEGVNDRVQLARMNAELNRRILEGHMRAGVTVLDPATTWVSDDVSLGTDVTLHPGTTLAGATTVGDGAEIGPDTRLRDTAVGAGATVLRTEANLATIGPRAVVGPFSYLRPGAELGEGAKVGAFVEVKASTLGPGAKAPHLSYLGDATIGAGANIGAGTIVANYDGVAKYPTVVGEASFVGSGSVLVAPVDIADGSYIAAGSTVTDGVEPGQLAVARGRQRNVDGWVARRRAGTRTEAAADRARAAGTPHPGVERDTDGRDES</sequence>
<comment type="pathway">
    <text evidence="18">Nucleotide-sugar biosynthesis; UDP-N-acetyl-alpha-D-glucosamine biosynthesis; N-acetyl-alpha-D-glucosamine 1-phosphate from alpha-D-glucosamine 6-phosphate (route II): step 2/2.</text>
</comment>
<feature type="binding site" evidence="18">
    <location>
        <position position="376"/>
    </location>
    <ligand>
        <name>UDP-N-acetyl-alpha-D-glucosamine</name>
        <dbReference type="ChEBI" id="CHEBI:57705"/>
    </ligand>
</feature>
<feature type="binding site" evidence="18">
    <location>
        <position position="387"/>
    </location>
    <ligand>
        <name>UDP-N-acetyl-alpha-D-glucosamine</name>
        <dbReference type="ChEBI" id="CHEBI:57705"/>
    </ligand>
</feature>
<evidence type="ECO:0000259" key="20">
    <source>
        <dbReference type="Pfam" id="PF12804"/>
    </source>
</evidence>
<comment type="caution">
    <text evidence="21">The sequence shown here is derived from an EMBL/GenBank/DDBJ whole genome shotgun (WGS) entry which is preliminary data.</text>
</comment>
<feature type="compositionally biased region" description="Basic and acidic residues" evidence="19">
    <location>
        <begin position="485"/>
        <end position="496"/>
    </location>
</feature>
<evidence type="ECO:0000256" key="14">
    <source>
        <dbReference type="ARBA" id="ARBA00023316"/>
    </source>
</evidence>
<dbReference type="Proteomes" id="UP000527616">
    <property type="component" value="Unassembled WGS sequence"/>
</dbReference>
<dbReference type="GO" id="GO:0016020">
    <property type="term" value="C:membrane"/>
    <property type="evidence" value="ECO:0007669"/>
    <property type="project" value="GOC"/>
</dbReference>
<feature type="binding site" evidence="18">
    <location>
        <begin position="396"/>
        <end position="397"/>
    </location>
    <ligand>
        <name>acetyl-CoA</name>
        <dbReference type="ChEBI" id="CHEBI:57288"/>
    </ligand>
</feature>
<evidence type="ECO:0000256" key="7">
    <source>
        <dbReference type="ARBA" id="ARBA00022723"/>
    </source>
</evidence>
<evidence type="ECO:0000256" key="9">
    <source>
        <dbReference type="ARBA" id="ARBA00022842"/>
    </source>
</evidence>
<feature type="binding site" evidence="18">
    <location>
        <position position="343"/>
    </location>
    <ligand>
        <name>UDP-N-acetyl-alpha-D-glucosamine</name>
        <dbReference type="ChEBI" id="CHEBI:57705"/>
    </ligand>
</feature>
<evidence type="ECO:0000256" key="18">
    <source>
        <dbReference type="HAMAP-Rule" id="MF_01631"/>
    </source>
</evidence>
<evidence type="ECO:0000256" key="12">
    <source>
        <dbReference type="ARBA" id="ARBA00023268"/>
    </source>
</evidence>
<evidence type="ECO:0000256" key="2">
    <source>
        <dbReference type="ARBA" id="ARBA00007707"/>
    </source>
</evidence>
<dbReference type="InterPro" id="IPR025877">
    <property type="entry name" value="MobA-like_NTP_Trfase"/>
</dbReference>
<comment type="cofactor">
    <cofactor evidence="18">
        <name>Mg(2+)</name>
        <dbReference type="ChEBI" id="CHEBI:18420"/>
    </cofactor>
    <text evidence="18">Binds 1 Mg(2+) ion per subunit.</text>
</comment>
<dbReference type="GO" id="GO:0005737">
    <property type="term" value="C:cytoplasm"/>
    <property type="evidence" value="ECO:0007669"/>
    <property type="project" value="UniProtKB-SubCell"/>
</dbReference>
<dbReference type="EC" id="2.7.7.23" evidence="18"/>
<dbReference type="GO" id="GO:0019134">
    <property type="term" value="F:glucosamine-1-phosphate N-acetyltransferase activity"/>
    <property type="evidence" value="ECO:0007669"/>
    <property type="project" value="UniProtKB-UniRule"/>
</dbReference>
<dbReference type="GO" id="GO:0071555">
    <property type="term" value="P:cell wall organization"/>
    <property type="evidence" value="ECO:0007669"/>
    <property type="project" value="UniProtKB-KW"/>
</dbReference>
<organism evidence="21 22">
    <name type="scientific">Naumannella cuiyingiana</name>
    <dbReference type="NCBI Taxonomy" id="1347891"/>
    <lineage>
        <taxon>Bacteria</taxon>
        <taxon>Bacillati</taxon>
        <taxon>Actinomycetota</taxon>
        <taxon>Actinomycetes</taxon>
        <taxon>Propionibacteriales</taxon>
        <taxon>Propionibacteriaceae</taxon>
        <taxon>Naumannella</taxon>
    </lineage>
</organism>
<dbReference type="UniPathway" id="UPA00113">
    <property type="reaction ID" value="UER00532"/>
</dbReference>
<feature type="binding site" evidence="18">
    <location>
        <position position="450"/>
    </location>
    <ligand>
        <name>acetyl-CoA</name>
        <dbReference type="ChEBI" id="CHEBI:57288"/>
    </ligand>
</feature>
<evidence type="ECO:0000256" key="4">
    <source>
        <dbReference type="ARBA" id="ARBA00022490"/>
    </source>
</evidence>
<evidence type="ECO:0000256" key="19">
    <source>
        <dbReference type="SAM" id="MobiDB-lite"/>
    </source>
</evidence>
<comment type="function">
    <text evidence="17 18">Catalyzes the last two sequential reactions in the de novo biosynthetic pathway for UDP-N-acetylglucosamine (UDP-GlcNAc). The C-terminal domain catalyzes the transfer of acetyl group from acetyl coenzyme A to glucosamine-1-phosphate (GlcN-1-P) to produce N-acetylglucosamine-1-phosphate (GlcNAc-1-P), which is converted into UDP-GlcNAc by the transfer of uridine 5-monophosphate (from uridine 5-triphosphate), a reaction catalyzed by the N-terminal domain.</text>
</comment>
<keyword evidence="8 18" id="KW-0677">Repeat</keyword>
<dbReference type="InterPro" id="IPR011004">
    <property type="entry name" value="Trimer_LpxA-like_sf"/>
</dbReference>
<dbReference type="PANTHER" id="PTHR43584">
    <property type="entry name" value="NUCLEOTIDYL TRANSFERASE"/>
    <property type="match status" value="1"/>
</dbReference>
<dbReference type="SUPFAM" id="SSF51161">
    <property type="entry name" value="Trimeric LpxA-like enzymes"/>
    <property type="match status" value="1"/>
</dbReference>
<keyword evidence="11 18" id="KW-0573">Peptidoglycan synthesis</keyword>
<feature type="binding site" evidence="18">
    <location>
        <position position="165"/>
    </location>
    <ligand>
        <name>UDP-N-acetyl-alpha-D-glucosamine</name>
        <dbReference type="ChEBI" id="CHEBI:57705"/>
    </ligand>
</feature>
<feature type="binding site" evidence="18">
    <location>
        <position position="150"/>
    </location>
    <ligand>
        <name>UDP-N-acetyl-alpha-D-glucosamine</name>
        <dbReference type="ChEBI" id="CHEBI:57705"/>
    </ligand>
</feature>
<evidence type="ECO:0000256" key="15">
    <source>
        <dbReference type="ARBA" id="ARBA00048247"/>
    </source>
</evidence>
<feature type="binding site" evidence="18">
    <location>
        <begin position="88"/>
        <end position="89"/>
    </location>
    <ligand>
        <name>UDP-N-acetyl-alpha-D-glucosamine</name>
        <dbReference type="ChEBI" id="CHEBI:57705"/>
    </ligand>
</feature>
<evidence type="ECO:0000256" key="8">
    <source>
        <dbReference type="ARBA" id="ARBA00022737"/>
    </source>
</evidence>
<keyword evidence="13 18" id="KW-0012">Acyltransferase</keyword>
<evidence type="ECO:0000256" key="5">
    <source>
        <dbReference type="ARBA" id="ARBA00022679"/>
    </source>
</evidence>
<evidence type="ECO:0000256" key="6">
    <source>
        <dbReference type="ARBA" id="ARBA00022695"/>
    </source>
</evidence>
<dbReference type="GO" id="GO:0009252">
    <property type="term" value="P:peptidoglycan biosynthetic process"/>
    <property type="evidence" value="ECO:0007669"/>
    <property type="project" value="UniProtKB-UniRule"/>
</dbReference>
<feature type="binding site" evidence="18">
    <location>
        <begin position="111"/>
        <end position="113"/>
    </location>
    <ligand>
        <name>UDP-N-acetyl-alpha-D-glucosamine</name>
        <dbReference type="ChEBI" id="CHEBI:57705"/>
    </ligand>
</feature>
<feature type="domain" description="MobA-like NTP transferase" evidence="20">
    <location>
        <begin position="13"/>
        <end position="153"/>
    </location>
</feature>
<comment type="subcellular location">
    <subcellularLocation>
        <location evidence="1 18">Cytoplasm</location>
    </subcellularLocation>
</comment>
<comment type="similarity">
    <text evidence="3 18">In the N-terminal section; belongs to the N-acetylglucosamine-1-phosphate uridyltransferase family.</text>
</comment>
<feature type="binding site" evidence="18">
    <location>
        <position position="433"/>
    </location>
    <ligand>
        <name>acetyl-CoA</name>
        <dbReference type="ChEBI" id="CHEBI:57288"/>
    </ligand>
</feature>
<evidence type="ECO:0000256" key="11">
    <source>
        <dbReference type="ARBA" id="ARBA00022984"/>
    </source>
</evidence>
<reference evidence="21 22" key="1">
    <citation type="submission" date="2020-07" db="EMBL/GenBank/DDBJ databases">
        <title>Sequencing the genomes of 1000 actinobacteria strains.</title>
        <authorList>
            <person name="Klenk H.-P."/>
        </authorList>
    </citation>
    <scope>NUCLEOTIDE SEQUENCE [LARGE SCALE GENOMIC DNA]</scope>
    <source>
        <strain evidence="21 22">DSM 103164</strain>
    </source>
</reference>
<evidence type="ECO:0000256" key="16">
    <source>
        <dbReference type="ARBA" id="ARBA00048493"/>
    </source>
</evidence>
<dbReference type="CDD" id="cd03353">
    <property type="entry name" value="LbH_GlmU_C"/>
    <property type="match status" value="1"/>
</dbReference>
<feature type="region of interest" description="N-acetyltransferase" evidence="18">
    <location>
        <begin position="262"/>
        <end position="496"/>
    </location>
</feature>
<gene>
    <name evidence="18" type="primary">glmU</name>
    <name evidence="21" type="ORF">GGQ54_002327</name>
</gene>
<keyword evidence="14 18" id="KW-0961">Cell wall biogenesis/degradation</keyword>
<keyword evidence="22" id="KW-1185">Reference proteome</keyword>
<dbReference type="AlphaFoldDB" id="A0A7Z0ILQ2"/>
<feature type="binding site" evidence="18">
    <location>
        <position position="390"/>
    </location>
    <ligand>
        <name>acetyl-CoA</name>
        <dbReference type="ChEBI" id="CHEBI:57288"/>
    </ligand>
</feature>
<dbReference type="InterPro" id="IPR029044">
    <property type="entry name" value="Nucleotide-diphossugar_trans"/>
</dbReference>
<keyword evidence="10 18" id="KW-0133">Cell shape</keyword>
<dbReference type="Pfam" id="PF00132">
    <property type="entry name" value="Hexapep"/>
    <property type="match status" value="2"/>
</dbReference>
<dbReference type="GO" id="GO:0006048">
    <property type="term" value="P:UDP-N-acetylglucosamine biosynthetic process"/>
    <property type="evidence" value="ECO:0007669"/>
    <property type="project" value="UniProtKB-UniPathway"/>
</dbReference>
<dbReference type="PANTHER" id="PTHR43584:SF3">
    <property type="entry name" value="BIFUNCTIONAL PROTEIN GLMU"/>
    <property type="match status" value="1"/>
</dbReference>
<dbReference type="NCBIfam" id="TIGR01173">
    <property type="entry name" value="glmU"/>
    <property type="match status" value="1"/>
</dbReference>
<dbReference type="EC" id="2.3.1.157" evidence="18"/>
<feature type="binding site" evidence="18">
    <location>
        <begin position="16"/>
        <end position="19"/>
    </location>
    <ligand>
        <name>UDP-N-acetyl-alpha-D-glucosamine</name>
        <dbReference type="ChEBI" id="CHEBI:57705"/>
    </ligand>
</feature>